<name>A0ABU7VQV8_9BACL</name>
<feature type="domain" description="HhH-GPD" evidence="14">
    <location>
        <begin position="43"/>
        <end position="194"/>
    </location>
</feature>
<dbReference type="Gene3D" id="1.10.1670.10">
    <property type="entry name" value="Helix-hairpin-Helix base-excision DNA repair enzymes (C-terminal)"/>
    <property type="match status" value="1"/>
</dbReference>
<evidence type="ECO:0000256" key="1">
    <source>
        <dbReference type="ARBA" id="ARBA00000843"/>
    </source>
</evidence>
<dbReference type="InterPro" id="IPR005760">
    <property type="entry name" value="A/G_AdeGlyc_MutY"/>
</dbReference>
<dbReference type="RefSeq" id="WP_331846391.1">
    <property type="nucleotide sequence ID" value="NZ_JAZHPZ010000004.1"/>
</dbReference>
<evidence type="ECO:0000256" key="10">
    <source>
        <dbReference type="ARBA" id="ARBA00023014"/>
    </source>
</evidence>
<comment type="similarity">
    <text evidence="2 13">Belongs to the Nth/MutY family.</text>
</comment>
<evidence type="ECO:0000256" key="3">
    <source>
        <dbReference type="ARBA" id="ARBA00012045"/>
    </source>
</evidence>
<accession>A0ABU7VQV8</accession>
<dbReference type="InterPro" id="IPR003651">
    <property type="entry name" value="Endonuclease3_FeS-loop_motif"/>
</dbReference>
<evidence type="ECO:0000259" key="14">
    <source>
        <dbReference type="SMART" id="SM00478"/>
    </source>
</evidence>
<keyword evidence="5" id="KW-0004">4Fe-4S</keyword>
<evidence type="ECO:0000256" key="5">
    <source>
        <dbReference type="ARBA" id="ARBA00022485"/>
    </source>
</evidence>
<evidence type="ECO:0000313" key="15">
    <source>
        <dbReference type="EMBL" id="MEF2966156.1"/>
    </source>
</evidence>
<dbReference type="InterPro" id="IPR023170">
    <property type="entry name" value="HhH_base_excis_C"/>
</dbReference>
<dbReference type="CDD" id="cd00056">
    <property type="entry name" value="ENDO3c"/>
    <property type="match status" value="1"/>
</dbReference>
<evidence type="ECO:0000256" key="13">
    <source>
        <dbReference type="RuleBase" id="RU365096"/>
    </source>
</evidence>
<evidence type="ECO:0000256" key="2">
    <source>
        <dbReference type="ARBA" id="ARBA00008343"/>
    </source>
</evidence>
<dbReference type="InterPro" id="IPR044298">
    <property type="entry name" value="MIG/MutY"/>
</dbReference>
<keyword evidence="6" id="KW-0479">Metal-binding</keyword>
<dbReference type="Gene3D" id="1.10.340.30">
    <property type="entry name" value="Hypothetical protein, domain 2"/>
    <property type="match status" value="1"/>
</dbReference>
<comment type="catalytic activity">
    <reaction evidence="1 13">
        <text>Hydrolyzes free adenine bases from 7,8-dihydro-8-oxoguanine:adenine mismatched double-stranded DNA, leaving an apurinic site.</text>
        <dbReference type="EC" id="3.2.2.31"/>
    </reaction>
</comment>
<keyword evidence="8" id="KW-0378">Hydrolase</keyword>
<dbReference type="SUPFAM" id="SSF55811">
    <property type="entry name" value="Nudix"/>
    <property type="match status" value="1"/>
</dbReference>
<dbReference type="InterPro" id="IPR011257">
    <property type="entry name" value="DNA_glycosylase"/>
</dbReference>
<dbReference type="SUPFAM" id="SSF48150">
    <property type="entry name" value="DNA-glycosylase"/>
    <property type="match status" value="1"/>
</dbReference>
<dbReference type="InterPro" id="IPR003265">
    <property type="entry name" value="HhH-GPD_domain"/>
</dbReference>
<keyword evidence="10" id="KW-0411">Iron-sulfur</keyword>
<dbReference type="Proteomes" id="UP001306950">
    <property type="component" value="Unassembled WGS sequence"/>
</dbReference>
<keyword evidence="16" id="KW-1185">Reference proteome</keyword>
<protein>
    <recommendedName>
        <fullName evidence="4 13">Adenine DNA glycosylase</fullName>
        <ecNumber evidence="3 13">3.2.2.31</ecNumber>
    </recommendedName>
</protein>
<evidence type="ECO:0000256" key="6">
    <source>
        <dbReference type="ARBA" id="ARBA00022723"/>
    </source>
</evidence>
<evidence type="ECO:0000256" key="8">
    <source>
        <dbReference type="ARBA" id="ARBA00022801"/>
    </source>
</evidence>
<dbReference type="InterPro" id="IPR015797">
    <property type="entry name" value="NUDIX_hydrolase-like_dom_sf"/>
</dbReference>
<comment type="caution">
    <text evidence="15">The sequence shown here is derived from an EMBL/GenBank/DDBJ whole genome shotgun (WGS) entry which is preliminary data.</text>
</comment>
<dbReference type="InterPro" id="IPR029119">
    <property type="entry name" value="MutY_C"/>
</dbReference>
<evidence type="ECO:0000313" key="16">
    <source>
        <dbReference type="Proteomes" id="UP001306950"/>
    </source>
</evidence>
<dbReference type="Pfam" id="PF00730">
    <property type="entry name" value="HhH-GPD"/>
    <property type="match status" value="1"/>
</dbReference>
<dbReference type="EC" id="3.2.2.31" evidence="3 13"/>
<dbReference type="PANTHER" id="PTHR42944">
    <property type="entry name" value="ADENINE DNA GLYCOSYLASE"/>
    <property type="match status" value="1"/>
</dbReference>
<sequence length="418" mass="45692">MQESIDSKKYFSGELLEWYERSKRDLPWRRQRDPYYIWVSEIMLQQTRVDTVIPYFQRFIERFPTIKDLAEAPEEDVLKCWEGLGYYSRARNLQAAARQVMERHGGVVPDNKAEVASLKGIGPYTTGAILSIAFNRPEPAVDGNVMRVLSRYFLIEEDIAKTGTRTLIEELAAGLIPRGRAADFNQALMELGALVCTPKSPQCLVCPVMAHCAARLEGVEEALPVKSKAKPPRPEYRLVALVEGDGEHAGRVLVRRRPAAGLLARMWELPHIPAAANAGEGAGLPDGPAMDRLAAALSEAGVAARPLEAFMDAEHTFSHIHWNLRVFRFREAAGELAAPGGIAAGPSGSLPGPGFGPGPGTDAAAKAVAEASAAYESGASANEAEEYRWIAPEDMEGLAFPNVFLRILKQYSPLWSLS</sequence>
<evidence type="ECO:0000256" key="4">
    <source>
        <dbReference type="ARBA" id="ARBA00022023"/>
    </source>
</evidence>
<keyword evidence="11" id="KW-0234">DNA repair</keyword>
<comment type="function">
    <text evidence="13">Adenine glycosylase active on G-A mispairs.</text>
</comment>
<reference evidence="15 16" key="1">
    <citation type="submission" date="2024-02" db="EMBL/GenBank/DDBJ databases">
        <title>A nitrogen-fixing paenibacillus bacterium.</title>
        <authorList>
            <person name="Zhang W.L."/>
            <person name="Chen S.F."/>
        </authorList>
    </citation>
    <scope>NUCLEOTIDE SEQUENCE [LARGE SCALE GENOMIC DNA]</scope>
    <source>
        <strain evidence="15 16">M1</strain>
    </source>
</reference>
<keyword evidence="9 13" id="KW-0408">Iron</keyword>
<dbReference type="Gene3D" id="3.90.79.10">
    <property type="entry name" value="Nucleoside Triphosphate Pyrophosphohydrolase"/>
    <property type="match status" value="1"/>
</dbReference>
<dbReference type="SMART" id="SM00478">
    <property type="entry name" value="ENDO3c"/>
    <property type="match status" value="1"/>
</dbReference>
<comment type="cofactor">
    <cofactor evidence="13">
        <name>[4Fe-4S] cluster</name>
        <dbReference type="ChEBI" id="CHEBI:49883"/>
    </cofactor>
    <text evidence="13">Binds 1 [4Fe-4S] cluster.</text>
</comment>
<evidence type="ECO:0000256" key="11">
    <source>
        <dbReference type="ARBA" id="ARBA00023204"/>
    </source>
</evidence>
<evidence type="ECO:0000256" key="7">
    <source>
        <dbReference type="ARBA" id="ARBA00022763"/>
    </source>
</evidence>
<evidence type="ECO:0000256" key="12">
    <source>
        <dbReference type="ARBA" id="ARBA00023295"/>
    </source>
</evidence>
<proteinExistence type="inferred from homology"/>
<dbReference type="NCBIfam" id="TIGR01084">
    <property type="entry name" value="mutY"/>
    <property type="match status" value="1"/>
</dbReference>
<dbReference type="Pfam" id="PF14815">
    <property type="entry name" value="NUDIX_4"/>
    <property type="match status" value="1"/>
</dbReference>
<dbReference type="PANTHER" id="PTHR42944:SF1">
    <property type="entry name" value="ADENINE DNA GLYCOSYLASE"/>
    <property type="match status" value="1"/>
</dbReference>
<keyword evidence="12 13" id="KW-0326">Glycosidase</keyword>
<gene>
    <name evidence="15" type="primary">mutY</name>
    <name evidence="15" type="ORF">V3851_09975</name>
</gene>
<organism evidence="15 16">
    <name type="scientific">Paenibacillus haidiansis</name>
    <dbReference type="NCBI Taxonomy" id="1574488"/>
    <lineage>
        <taxon>Bacteria</taxon>
        <taxon>Bacillati</taxon>
        <taxon>Bacillota</taxon>
        <taxon>Bacilli</taxon>
        <taxon>Bacillales</taxon>
        <taxon>Paenibacillaceae</taxon>
        <taxon>Paenibacillus</taxon>
    </lineage>
</organism>
<keyword evidence="7 13" id="KW-0227">DNA damage</keyword>
<dbReference type="SMART" id="SM00525">
    <property type="entry name" value="FES"/>
    <property type="match status" value="1"/>
</dbReference>
<evidence type="ECO:0000256" key="9">
    <source>
        <dbReference type="ARBA" id="ARBA00023004"/>
    </source>
</evidence>
<dbReference type="CDD" id="cd03431">
    <property type="entry name" value="NUDIX_DNA_Glycosylase_C-MutY"/>
    <property type="match status" value="1"/>
</dbReference>
<dbReference type="EMBL" id="JAZHPZ010000004">
    <property type="protein sequence ID" value="MEF2966156.1"/>
    <property type="molecule type" value="Genomic_DNA"/>
</dbReference>